<dbReference type="AlphaFoldDB" id="A0A0L0FPE0"/>
<evidence type="ECO:0000256" key="2">
    <source>
        <dbReference type="ARBA" id="ARBA00022527"/>
    </source>
</evidence>
<protein>
    <recommendedName>
        <fullName evidence="1">non-specific serine/threonine protein kinase</fullName>
        <ecNumber evidence="1">2.7.11.1</ecNumber>
    </recommendedName>
</protein>
<comment type="catalytic activity">
    <reaction evidence="8">
        <text>L-threonyl-[protein] + ATP = O-phospho-L-threonyl-[protein] + ADP + H(+)</text>
        <dbReference type="Rhea" id="RHEA:46608"/>
        <dbReference type="Rhea" id="RHEA-COMP:11060"/>
        <dbReference type="Rhea" id="RHEA-COMP:11605"/>
        <dbReference type="ChEBI" id="CHEBI:15378"/>
        <dbReference type="ChEBI" id="CHEBI:30013"/>
        <dbReference type="ChEBI" id="CHEBI:30616"/>
        <dbReference type="ChEBI" id="CHEBI:61977"/>
        <dbReference type="ChEBI" id="CHEBI:456216"/>
        <dbReference type="EC" id="2.7.11.1"/>
    </reaction>
</comment>
<accession>A0A0L0FPE0</accession>
<dbReference type="EC" id="2.7.11.1" evidence="1"/>
<keyword evidence="7" id="KW-0067">ATP-binding</keyword>
<evidence type="ECO:0000313" key="11">
    <source>
        <dbReference type="EMBL" id="KNC78569.1"/>
    </source>
</evidence>
<evidence type="ECO:0000313" key="12">
    <source>
        <dbReference type="Proteomes" id="UP000054560"/>
    </source>
</evidence>
<keyword evidence="4" id="KW-0808">Transferase</keyword>
<evidence type="ECO:0000256" key="8">
    <source>
        <dbReference type="ARBA" id="ARBA00047899"/>
    </source>
</evidence>
<dbReference type="OrthoDB" id="10047816at2759"/>
<keyword evidence="5" id="KW-0547">Nucleotide-binding</keyword>
<dbReference type="GO" id="GO:0004674">
    <property type="term" value="F:protein serine/threonine kinase activity"/>
    <property type="evidence" value="ECO:0007669"/>
    <property type="project" value="UniProtKB-KW"/>
</dbReference>
<dbReference type="InterPro" id="IPR011009">
    <property type="entry name" value="Kinase-like_dom_sf"/>
</dbReference>
<organism evidence="11 12">
    <name type="scientific">Sphaeroforma arctica JP610</name>
    <dbReference type="NCBI Taxonomy" id="667725"/>
    <lineage>
        <taxon>Eukaryota</taxon>
        <taxon>Ichthyosporea</taxon>
        <taxon>Ichthyophonida</taxon>
        <taxon>Sphaeroforma</taxon>
    </lineage>
</organism>
<sequence length="170" mass="18613">MSDDRHGSLAKLVTSKDSILTLDTLLVGTYGNIMNHKSSLVFPDDIPLSEEAKSIVRGFLTDSSDRLGSNGIEEIKRHEFFQGFDWSSAANKTMAPPYIPELLSEVDTTHFEDILEKPVSKEEFTSQRGFSGNHLPFVGFSYTKAQQWGAHLMAGGGPLAGVVADVKHVT</sequence>
<name>A0A0L0FPE0_9EUKA</name>
<dbReference type="GO" id="GO:0005737">
    <property type="term" value="C:cytoplasm"/>
    <property type="evidence" value="ECO:0007669"/>
    <property type="project" value="TreeGrafter"/>
</dbReference>
<reference evidence="11 12" key="1">
    <citation type="submission" date="2011-02" db="EMBL/GenBank/DDBJ databases">
        <title>The Genome Sequence of Sphaeroforma arctica JP610.</title>
        <authorList>
            <consortium name="The Broad Institute Genome Sequencing Platform"/>
            <person name="Russ C."/>
            <person name="Cuomo C."/>
            <person name="Young S.K."/>
            <person name="Zeng Q."/>
            <person name="Gargeya S."/>
            <person name="Alvarado L."/>
            <person name="Berlin A."/>
            <person name="Chapman S.B."/>
            <person name="Chen Z."/>
            <person name="Freedman E."/>
            <person name="Gellesch M."/>
            <person name="Goldberg J."/>
            <person name="Griggs A."/>
            <person name="Gujja S."/>
            <person name="Heilman E."/>
            <person name="Heiman D."/>
            <person name="Howarth C."/>
            <person name="Mehta T."/>
            <person name="Neiman D."/>
            <person name="Pearson M."/>
            <person name="Roberts A."/>
            <person name="Saif S."/>
            <person name="Shea T."/>
            <person name="Shenoy N."/>
            <person name="Sisk P."/>
            <person name="Stolte C."/>
            <person name="Sykes S."/>
            <person name="White J."/>
            <person name="Yandava C."/>
            <person name="Burger G."/>
            <person name="Gray M.W."/>
            <person name="Holland P.W.H."/>
            <person name="King N."/>
            <person name="Lang F.B.F."/>
            <person name="Roger A.J."/>
            <person name="Ruiz-Trillo I."/>
            <person name="Haas B."/>
            <person name="Nusbaum C."/>
            <person name="Birren B."/>
        </authorList>
    </citation>
    <scope>NUCLEOTIDE SEQUENCE [LARGE SCALE GENOMIC DNA]</scope>
    <source>
        <strain evidence="11 12">JP610</strain>
    </source>
</reference>
<evidence type="ECO:0000256" key="7">
    <source>
        <dbReference type="ARBA" id="ARBA00022840"/>
    </source>
</evidence>
<evidence type="ECO:0000256" key="4">
    <source>
        <dbReference type="ARBA" id="ARBA00022679"/>
    </source>
</evidence>
<dbReference type="RefSeq" id="XP_014152471.1">
    <property type="nucleotide sequence ID" value="XM_014296996.1"/>
</dbReference>
<dbReference type="EMBL" id="KQ242466">
    <property type="protein sequence ID" value="KNC78569.1"/>
    <property type="molecule type" value="Genomic_DNA"/>
</dbReference>
<evidence type="ECO:0000259" key="10">
    <source>
        <dbReference type="PROSITE" id="PS51285"/>
    </source>
</evidence>
<keyword evidence="2" id="KW-0723">Serine/threonine-protein kinase</keyword>
<feature type="non-terminal residue" evidence="11">
    <location>
        <position position="170"/>
    </location>
</feature>
<dbReference type="Gene3D" id="1.10.510.10">
    <property type="entry name" value="Transferase(Phosphotransferase) domain 1"/>
    <property type="match status" value="1"/>
</dbReference>
<dbReference type="Proteomes" id="UP000054560">
    <property type="component" value="Unassembled WGS sequence"/>
</dbReference>
<dbReference type="STRING" id="667725.A0A0L0FPE0"/>
<dbReference type="eggNOG" id="KOG0612">
    <property type="taxonomic scope" value="Eukaryota"/>
</dbReference>
<evidence type="ECO:0000256" key="1">
    <source>
        <dbReference type="ARBA" id="ARBA00012513"/>
    </source>
</evidence>
<dbReference type="GO" id="GO:0005856">
    <property type="term" value="C:cytoskeleton"/>
    <property type="evidence" value="ECO:0007669"/>
    <property type="project" value="TreeGrafter"/>
</dbReference>
<dbReference type="SUPFAM" id="SSF56112">
    <property type="entry name" value="Protein kinase-like (PK-like)"/>
    <property type="match status" value="1"/>
</dbReference>
<evidence type="ECO:0000256" key="6">
    <source>
        <dbReference type="ARBA" id="ARBA00022777"/>
    </source>
</evidence>
<keyword evidence="3" id="KW-0597">Phosphoprotein</keyword>
<dbReference type="GO" id="GO:0031032">
    <property type="term" value="P:actomyosin structure organization"/>
    <property type="evidence" value="ECO:0007669"/>
    <property type="project" value="TreeGrafter"/>
</dbReference>
<evidence type="ECO:0000256" key="5">
    <source>
        <dbReference type="ARBA" id="ARBA00022741"/>
    </source>
</evidence>
<evidence type="ECO:0000256" key="9">
    <source>
        <dbReference type="ARBA" id="ARBA00048679"/>
    </source>
</evidence>
<dbReference type="GeneID" id="25909509"/>
<dbReference type="PROSITE" id="PS51285">
    <property type="entry name" value="AGC_KINASE_CTER"/>
    <property type="match status" value="1"/>
</dbReference>
<evidence type="ECO:0000256" key="3">
    <source>
        <dbReference type="ARBA" id="ARBA00022553"/>
    </source>
</evidence>
<dbReference type="PANTHER" id="PTHR22988">
    <property type="entry name" value="MYOTONIC DYSTROPHY S/T KINASE-RELATED"/>
    <property type="match status" value="1"/>
</dbReference>
<dbReference type="InterPro" id="IPR050839">
    <property type="entry name" value="Rho-assoc_Ser/Thr_Kinase"/>
</dbReference>
<dbReference type="SMART" id="SM00133">
    <property type="entry name" value="S_TK_X"/>
    <property type="match status" value="1"/>
</dbReference>
<dbReference type="InterPro" id="IPR000961">
    <property type="entry name" value="AGC-kinase_C"/>
</dbReference>
<proteinExistence type="predicted"/>
<keyword evidence="6" id="KW-0418">Kinase</keyword>
<dbReference type="GO" id="GO:0005524">
    <property type="term" value="F:ATP binding"/>
    <property type="evidence" value="ECO:0007669"/>
    <property type="project" value="UniProtKB-KW"/>
</dbReference>
<gene>
    <name evidence="11" type="ORF">SARC_09005</name>
</gene>
<dbReference type="PANTHER" id="PTHR22988:SF71">
    <property type="entry name" value="CITRON RHO-INTERACTING KINASE"/>
    <property type="match status" value="1"/>
</dbReference>
<comment type="catalytic activity">
    <reaction evidence="9">
        <text>L-seryl-[protein] + ATP = O-phospho-L-seryl-[protein] + ADP + H(+)</text>
        <dbReference type="Rhea" id="RHEA:17989"/>
        <dbReference type="Rhea" id="RHEA-COMP:9863"/>
        <dbReference type="Rhea" id="RHEA-COMP:11604"/>
        <dbReference type="ChEBI" id="CHEBI:15378"/>
        <dbReference type="ChEBI" id="CHEBI:29999"/>
        <dbReference type="ChEBI" id="CHEBI:30616"/>
        <dbReference type="ChEBI" id="CHEBI:83421"/>
        <dbReference type="ChEBI" id="CHEBI:456216"/>
        <dbReference type="EC" id="2.7.11.1"/>
    </reaction>
</comment>
<feature type="domain" description="AGC-kinase C-terminal" evidence="10">
    <location>
        <begin position="82"/>
        <end position="152"/>
    </location>
</feature>
<keyword evidence="12" id="KW-1185">Reference proteome</keyword>